<dbReference type="eggNOG" id="COG3943">
    <property type="taxonomic scope" value="Bacteria"/>
</dbReference>
<comment type="caution">
    <text evidence="1">The sequence shown here is derived from an EMBL/GenBank/DDBJ whole genome shotgun (WGS) entry which is preliminary data.</text>
</comment>
<organism evidence="1 2">
    <name type="scientific">Nitrococcus mobilis Nb-231</name>
    <dbReference type="NCBI Taxonomy" id="314278"/>
    <lineage>
        <taxon>Bacteria</taxon>
        <taxon>Pseudomonadati</taxon>
        <taxon>Pseudomonadota</taxon>
        <taxon>Gammaproteobacteria</taxon>
        <taxon>Chromatiales</taxon>
        <taxon>Ectothiorhodospiraceae</taxon>
        <taxon>Nitrococcus</taxon>
    </lineage>
</organism>
<dbReference type="RefSeq" id="WP_005004084.1">
    <property type="nucleotide sequence ID" value="NZ_CH672427.1"/>
</dbReference>
<dbReference type="PANTHER" id="PTHR35810">
    <property type="entry name" value="CYTOPLASMIC PROTEIN-RELATED"/>
    <property type="match status" value="1"/>
</dbReference>
<keyword evidence="2" id="KW-1185">Reference proteome</keyword>
<dbReference type="AlphaFoldDB" id="A4BLE6"/>
<proteinExistence type="predicted"/>
<dbReference type="STRING" id="314278.NB231_14978"/>
<sequence length="88" mass="9722">MSEIGIFESDGQPVEVRLEGETLWLTQRQLGELFGTTPENVLMHLRNIYEEDELSETATAKDFLVVGRISAAHPPNAEPEAQEAALLA</sequence>
<dbReference type="HOGENOM" id="CLU_2465891_0_0_6"/>
<dbReference type="PANTHER" id="PTHR35810:SF1">
    <property type="entry name" value="CYTOPLASMIC PROTEIN"/>
    <property type="match status" value="1"/>
</dbReference>
<dbReference type="EMBL" id="AAOF01000001">
    <property type="protein sequence ID" value="EAR23134.1"/>
    <property type="molecule type" value="Genomic_DNA"/>
</dbReference>
<accession>A4BLE6</accession>
<evidence type="ECO:0000313" key="1">
    <source>
        <dbReference type="EMBL" id="EAR23134.1"/>
    </source>
</evidence>
<protein>
    <recommendedName>
        <fullName evidence="3">DNA-binding protein</fullName>
    </recommendedName>
</protein>
<reference evidence="1 2" key="1">
    <citation type="submission" date="2006-02" db="EMBL/GenBank/DDBJ databases">
        <authorList>
            <person name="Waterbury J."/>
            <person name="Ferriera S."/>
            <person name="Johnson J."/>
            <person name="Kravitz S."/>
            <person name="Halpern A."/>
            <person name="Remington K."/>
            <person name="Beeson K."/>
            <person name="Tran B."/>
            <person name="Rogers Y.-H."/>
            <person name="Friedman R."/>
            <person name="Venter J.C."/>
        </authorList>
    </citation>
    <scope>NUCLEOTIDE SEQUENCE [LARGE SCALE GENOMIC DNA]</scope>
    <source>
        <strain evidence="1 2">Nb-231</strain>
    </source>
</reference>
<evidence type="ECO:0008006" key="3">
    <source>
        <dbReference type="Google" id="ProtNLM"/>
    </source>
</evidence>
<dbReference type="Proteomes" id="UP000003374">
    <property type="component" value="Unassembled WGS sequence"/>
</dbReference>
<name>A4BLE6_9GAMM</name>
<evidence type="ECO:0000313" key="2">
    <source>
        <dbReference type="Proteomes" id="UP000003374"/>
    </source>
</evidence>
<gene>
    <name evidence="1" type="ORF">NB231_14978</name>
</gene>